<dbReference type="Pfam" id="PF13411">
    <property type="entry name" value="MerR_1"/>
    <property type="match status" value="1"/>
</dbReference>
<protein>
    <submittedName>
        <fullName evidence="4">MerR family transcriptional regulator</fullName>
    </submittedName>
</protein>
<comment type="caution">
    <text evidence="4">The sequence shown here is derived from an EMBL/GenBank/DDBJ whole genome shotgun (WGS) entry which is preliminary data.</text>
</comment>
<dbReference type="RefSeq" id="WP_193119126.1">
    <property type="nucleotide sequence ID" value="NZ_BAAAIR010000105.1"/>
</dbReference>
<keyword evidence="5" id="KW-1185">Reference proteome</keyword>
<feature type="region of interest" description="Disordered" evidence="2">
    <location>
        <begin position="180"/>
        <end position="200"/>
    </location>
</feature>
<dbReference type="GeneID" id="303299351"/>
<dbReference type="InterPro" id="IPR047057">
    <property type="entry name" value="MerR_fam"/>
</dbReference>
<accession>A0ABW0FL86</accession>
<gene>
    <name evidence="4" type="ORF">ACFPK8_15435</name>
</gene>
<dbReference type="SUPFAM" id="SSF46955">
    <property type="entry name" value="Putative DNA-binding domain"/>
    <property type="match status" value="1"/>
</dbReference>
<keyword evidence="1" id="KW-0238">DNA-binding</keyword>
<organism evidence="4 5">
    <name type="scientific">Brachybacterium tyrofermentans</name>
    <dbReference type="NCBI Taxonomy" id="47848"/>
    <lineage>
        <taxon>Bacteria</taxon>
        <taxon>Bacillati</taxon>
        <taxon>Actinomycetota</taxon>
        <taxon>Actinomycetes</taxon>
        <taxon>Micrococcales</taxon>
        <taxon>Dermabacteraceae</taxon>
        <taxon>Brachybacterium</taxon>
    </lineage>
</organism>
<feature type="domain" description="HTH merR-type" evidence="3">
    <location>
        <begin position="2"/>
        <end position="71"/>
    </location>
</feature>
<evidence type="ECO:0000259" key="3">
    <source>
        <dbReference type="PROSITE" id="PS50937"/>
    </source>
</evidence>
<evidence type="ECO:0000313" key="4">
    <source>
        <dbReference type="EMBL" id="MFC5298904.1"/>
    </source>
</evidence>
<dbReference type="SMART" id="SM00422">
    <property type="entry name" value="HTH_MERR"/>
    <property type="match status" value="1"/>
</dbReference>
<proteinExistence type="predicted"/>
<dbReference type="EMBL" id="JBHSLN010000084">
    <property type="protein sequence ID" value="MFC5298904.1"/>
    <property type="molecule type" value="Genomic_DNA"/>
</dbReference>
<sequence length="243" mass="27151">MAWSTQQLATIANTTVNTVRHYHRIGLLPQPERSGNGYKRYGIPHLVRLLRIRRLRELGIALTQIAAMDHDDAASLDELRSLDAELSTTIERLTRVRAELALLLAHEVPAQTPPGFAEMAQEFSPRQQSLLAVYATVFDEPTLEAFRRALSDPDPTDEEFDRLPADATDADVADLARRMAPAARRQRRDHPELVDAAERSPHGEAAAGLILAHAVVELYNPAQLRVLQRLDQIRQDDAPADRP</sequence>
<dbReference type="InterPro" id="IPR009061">
    <property type="entry name" value="DNA-bd_dom_put_sf"/>
</dbReference>
<feature type="compositionally biased region" description="Basic and acidic residues" evidence="2">
    <location>
        <begin position="189"/>
        <end position="200"/>
    </location>
</feature>
<dbReference type="PANTHER" id="PTHR30204">
    <property type="entry name" value="REDOX-CYCLING DRUG-SENSING TRANSCRIPTIONAL ACTIVATOR SOXR"/>
    <property type="match status" value="1"/>
</dbReference>
<dbReference type="PANTHER" id="PTHR30204:SF93">
    <property type="entry name" value="HTH MERR-TYPE DOMAIN-CONTAINING PROTEIN"/>
    <property type="match status" value="1"/>
</dbReference>
<dbReference type="Proteomes" id="UP001595937">
    <property type="component" value="Unassembled WGS sequence"/>
</dbReference>
<evidence type="ECO:0000313" key="5">
    <source>
        <dbReference type="Proteomes" id="UP001595937"/>
    </source>
</evidence>
<dbReference type="InterPro" id="IPR000551">
    <property type="entry name" value="MerR-type_HTH_dom"/>
</dbReference>
<dbReference type="PROSITE" id="PS50937">
    <property type="entry name" value="HTH_MERR_2"/>
    <property type="match status" value="1"/>
</dbReference>
<evidence type="ECO:0000256" key="1">
    <source>
        <dbReference type="ARBA" id="ARBA00023125"/>
    </source>
</evidence>
<evidence type="ECO:0000256" key="2">
    <source>
        <dbReference type="SAM" id="MobiDB-lite"/>
    </source>
</evidence>
<reference evidence="5" key="1">
    <citation type="journal article" date="2019" name="Int. J. Syst. Evol. Microbiol.">
        <title>The Global Catalogue of Microorganisms (GCM) 10K type strain sequencing project: providing services to taxonomists for standard genome sequencing and annotation.</title>
        <authorList>
            <consortium name="The Broad Institute Genomics Platform"/>
            <consortium name="The Broad Institute Genome Sequencing Center for Infectious Disease"/>
            <person name="Wu L."/>
            <person name="Ma J."/>
        </authorList>
    </citation>
    <scope>NUCLEOTIDE SEQUENCE [LARGE SCALE GENOMIC DNA]</scope>
    <source>
        <strain evidence="5">CGMCC 1.16455</strain>
    </source>
</reference>
<name>A0ABW0FL86_9MICO</name>
<dbReference type="Gene3D" id="1.10.1660.10">
    <property type="match status" value="1"/>
</dbReference>